<dbReference type="SUPFAM" id="SSF48371">
    <property type="entry name" value="ARM repeat"/>
    <property type="match status" value="1"/>
</dbReference>
<dbReference type="RefSeq" id="WP_189645518.1">
    <property type="nucleotide sequence ID" value="NZ_BMRC01000001.1"/>
</dbReference>
<dbReference type="InterPro" id="IPR011989">
    <property type="entry name" value="ARM-like"/>
</dbReference>
<name>A0ABV5I5Q1_9ACTN</name>
<feature type="region of interest" description="Disordered" evidence="1">
    <location>
        <begin position="1"/>
        <end position="52"/>
    </location>
</feature>
<dbReference type="Proteomes" id="UP001589647">
    <property type="component" value="Unassembled WGS sequence"/>
</dbReference>
<dbReference type="EMBL" id="JBHMEI010000001">
    <property type="protein sequence ID" value="MFB9199858.1"/>
    <property type="molecule type" value="Genomic_DNA"/>
</dbReference>
<evidence type="ECO:0000256" key="1">
    <source>
        <dbReference type="SAM" id="MobiDB-lite"/>
    </source>
</evidence>
<evidence type="ECO:0000313" key="2">
    <source>
        <dbReference type="EMBL" id="MFB9199858.1"/>
    </source>
</evidence>
<reference evidence="2 3" key="1">
    <citation type="submission" date="2024-09" db="EMBL/GenBank/DDBJ databases">
        <authorList>
            <person name="Sun Q."/>
            <person name="Mori K."/>
        </authorList>
    </citation>
    <scope>NUCLEOTIDE SEQUENCE [LARGE SCALE GENOMIC DNA]</scope>
    <source>
        <strain evidence="2 3">CCM 3426</strain>
    </source>
</reference>
<evidence type="ECO:0000313" key="3">
    <source>
        <dbReference type="Proteomes" id="UP001589647"/>
    </source>
</evidence>
<organism evidence="2 3">
    <name type="scientific">Nonomuraea spiralis</name>
    <dbReference type="NCBI Taxonomy" id="46182"/>
    <lineage>
        <taxon>Bacteria</taxon>
        <taxon>Bacillati</taxon>
        <taxon>Actinomycetota</taxon>
        <taxon>Actinomycetes</taxon>
        <taxon>Streptosporangiales</taxon>
        <taxon>Streptosporangiaceae</taxon>
        <taxon>Nonomuraea</taxon>
    </lineage>
</organism>
<gene>
    <name evidence="2" type="ORF">ACFFV7_01530</name>
</gene>
<dbReference type="InterPro" id="IPR016024">
    <property type="entry name" value="ARM-type_fold"/>
</dbReference>
<dbReference type="Gene3D" id="1.25.10.10">
    <property type="entry name" value="Leucine-rich Repeat Variant"/>
    <property type="match status" value="1"/>
</dbReference>
<feature type="compositionally biased region" description="Basic and acidic residues" evidence="1">
    <location>
        <begin position="1"/>
        <end position="14"/>
    </location>
</feature>
<protein>
    <recommendedName>
        <fullName evidence="4">HEAT repeat domain-containing protein</fullName>
    </recommendedName>
</protein>
<keyword evidence="3" id="KW-1185">Reference proteome</keyword>
<evidence type="ECO:0008006" key="4">
    <source>
        <dbReference type="Google" id="ProtNLM"/>
    </source>
</evidence>
<feature type="compositionally biased region" description="Basic and acidic residues" evidence="1">
    <location>
        <begin position="26"/>
        <end position="42"/>
    </location>
</feature>
<accession>A0ABV5I5Q1</accession>
<proteinExistence type="predicted"/>
<comment type="caution">
    <text evidence="2">The sequence shown here is derived from an EMBL/GenBank/DDBJ whole genome shotgun (WGS) entry which is preliminary data.</text>
</comment>
<sequence length="710" mass="76941">MSDKEPPNPEEPKTPDPQGSDNDPEPGERGERKPHDLGREISARAATPGVVQDRLGTEADAFSSFGGANVRAGQAAGRDLYINYHAVSAARDAPRVWQLGPADLEHADKRFVTPAEFGDLVEAAGARRVLFIRADPGSGKCMAATRLLLGCATVYRLHAGTRLSALTSDVLAKGCGYILADLPGAACRQLTADDLDQLADVFERADARLIVTMSAGGRITGAGVGALVMELGQVTDRVEVFFRHLSRDLDDEAVEQVFGDRAMMDLLRSELAKNSSPGHAALIATYAAEAYKAGEPLAETVGDRLAMLDAAEFERWAEALPDLPTQSMAVAVAVLGGEPYETVSAAAELMRESLEPERPLQSAEPARDAPLVARKRARLRALRAHVVRATVETRHGGAPTEAVRYRDPGFQQKYLLYFWNEYDQARPTLLAWLRVCARHELESVRVRAAVATGVLGARSFDHVRALVIRPWAEGDDPDLRDAAARALRHAAMADPDLGPPVRNLVRAWSADESPQLQATAARCWRIEYDAAGPAAAMKALEELTASADLGVMTAICNSLTEMWEVDGERLEAPALLLAWLGKSSRKPIARLAFLLAAADLVRQVSGVTWPALLYIATRDPVRHREIASLWRDAVTAPHLNPHAKEILAEWAHSVDAHPLARRSFARLMEAVAETPRSATILAHEAGKWAKGSRPAPAAAAEVLRLVREER</sequence>